<reference evidence="1" key="1">
    <citation type="submission" date="2015-05" db="EMBL/GenBank/DDBJ databases">
        <title>Permanent draft genome of Rhodopirellula islandicus K833.</title>
        <authorList>
            <person name="Kizina J."/>
            <person name="Richter M."/>
            <person name="Glockner F.O."/>
            <person name="Harder J."/>
        </authorList>
    </citation>
    <scope>NUCLEOTIDE SEQUENCE [LARGE SCALE GENOMIC DNA]</scope>
    <source>
        <strain evidence="1">K833</strain>
    </source>
</reference>
<keyword evidence="2" id="KW-1185">Reference proteome</keyword>
<name>A0A0J1B756_RHOIS</name>
<dbReference type="Proteomes" id="UP000036367">
    <property type="component" value="Unassembled WGS sequence"/>
</dbReference>
<accession>A0A0J1B756</accession>
<dbReference type="AlphaFoldDB" id="A0A0J1B756"/>
<evidence type="ECO:0000313" key="2">
    <source>
        <dbReference type="Proteomes" id="UP000036367"/>
    </source>
</evidence>
<sequence>MRRFHRSGAAVFLLMESQFSEPALNQILEMPRTMRGKDSDGKRNCQRDD</sequence>
<gene>
    <name evidence="1" type="ORF">RISK_005721</name>
</gene>
<proteinExistence type="predicted"/>
<dbReference type="EMBL" id="LECT01000044">
    <property type="protein sequence ID" value="KLU02655.1"/>
    <property type="molecule type" value="Genomic_DNA"/>
</dbReference>
<organism evidence="1 2">
    <name type="scientific">Rhodopirellula islandica</name>
    <dbReference type="NCBI Taxonomy" id="595434"/>
    <lineage>
        <taxon>Bacteria</taxon>
        <taxon>Pseudomonadati</taxon>
        <taxon>Planctomycetota</taxon>
        <taxon>Planctomycetia</taxon>
        <taxon>Pirellulales</taxon>
        <taxon>Pirellulaceae</taxon>
        <taxon>Rhodopirellula</taxon>
    </lineage>
</organism>
<comment type="caution">
    <text evidence="1">The sequence shown here is derived from an EMBL/GenBank/DDBJ whole genome shotgun (WGS) entry which is preliminary data.</text>
</comment>
<protein>
    <submittedName>
        <fullName evidence="1">Uncharacterized protein</fullName>
    </submittedName>
</protein>
<dbReference type="STRING" id="595434.RISK_005721"/>
<evidence type="ECO:0000313" key="1">
    <source>
        <dbReference type="EMBL" id="KLU02655.1"/>
    </source>
</evidence>